<keyword evidence="2" id="KW-0805">Transcription regulation</keyword>
<protein>
    <submittedName>
        <fullName evidence="6">Transcriptional regulator</fullName>
    </submittedName>
</protein>
<dbReference type="GO" id="GO:0003700">
    <property type="term" value="F:DNA-binding transcription factor activity"/>
    <property type="evidence" value="ECO:0007669"/>
    <property type="project" value="InterPro"/>
</dbReference>
<dbReference type="PROSITE" id="PS50987">
    <property type="entry name" value="HTH_ARSR_2"/>
    <property type="match status" value="1"/>
</dbReference>
<name>A0A917CVU5_9GAMM</name>
<keyword evidence="4" id="KW-0804">Transcription</keyword>
<sequence>MQLIDFFKVLSNPVRLRSLNLLAYRYPDSLCVCDFMELLDYSQTMVSRHFKQFRDLGLVTTEQKDQWVHYRLNKNMPENRWELLHTCLQQAAEESPYKDDIKSLSSLKEHC</sequence>
<dbReference type="Gene3D" id="1.10.10.10">
    <property type="entry name" value="Winged helix-like DNA-binding domain superfamily/Winged helix DNA-binding domain"/>
    <property type="match status" value="1"/>
</dbReference>
<evidence type="ECO:0000256" key="4">
    <source>
        <dbReference type="ARBA" id="ARBA00023163"/>
    </source>
</evidence>
<dbReference type="NCBIfam" id="NF033788">
    <property type="entry name" value="HTH_metalloreg"/>
    <property type="match status" value="1"/>
</dbReference>
<keyword evidence="3" id="KW-0238">DNA-binding</keyword>
<dbReference type="PANTHER" id="PTHR33154:SF18">
    <property type="entry name" value="ARSENICAL RESISTANCE OPERON REPRESSOR"/>
    <property type="match status" value="1"/>
</dbReference>
<dbReference type="Pfam" id="PF01022">
    <property type="entry name" value="HTH_5"/>
    <property type="match status" value="1"/>
</dbReference>
<dbReference type="GO" id="GO:0003677">
    <property type="term" value="F:DNA binding"/>
    <property type="evidence" value="ECO:0007669"/>
    <property type="project" value="UniProtKB-KW"/>
</dbReference>
<comment type="caution">
    <text evidence="6">The sequence shown here is derived from an EMBL/GenBank/DDBJ whole genome shotgun (WGS) entry which is preliminary data.</text>
</comment>
<dbReference type="InterPro" id="IPR036388">
    <property type="entry name" value="WH-like_DNA-bd_sf"/>
</dbReference>
<dbReference type="EMBL" id="BMEO01000010">
    <property type="protein sequence ID" value="GGF99365.1"/>
    <property type="molecule type" value="Genomic_DNA"/>
</dbReference>
<dbReference type="PANTHER" id="PTHR33154">
    <property type="entry name" value="TRANSCRIPTIONAL REGULATOR, ARSR FAMILY"/>
    <property type="match status" value="1"/>
</dbReference>
<dbReference type="PRINTS" id="PR00778">
    <property type="entry name" value="HTHARSR"/>
</dbReference>
<reference evidence="6" key="1">
    <citation type="journal article" date="2014" name="Int. J. Syst. Evol. Microbiol.">
        <title>Complete genome sequence of Corynebacterium casei LMG S-19264T (=DSM 44701T), isolated from a smear-ripened cheese.</title>
        <authorList>
            <consortium name="US DOE Joint Genome Institute (JGI-PGF)"/>
            <person name="Walter F."/>
            <person name="Albersmeier A."/>
            <person name="Kalinowski J."/>
            <person name="Ruckert C."/>
        </authorList>
    </citation>
    <scope>NUCLEOTIDE SEQUENCE</scope>
    <source>
        <strain evidence="6">CGMCC 1.12181</strain>
    </source>
</reference>
<evidence type="ECO:0000313" key="6">
    <source>
        <dbReference type="EMBL" id="GGF99365.1"/>
    </source>
</evidence>
<evidence type="ECO:0000259" key="5">
    <source>
        <dbReference type="PROSITE" id="PS50987"/>
    </source>
</evidence>
<proteinExistence type="predicted"/>
<gene>
    <name evidence="6" type="ORF">GCM10011365_20780</name>
</gene>
<dbReference type="Proteomes" id="UP000605253">
    <property type="component" value="Unassembled WGS sequence"/>
</dbReference>
<evidence type="ECO:0000256" key="2">
    <source>
        <dbReference type="ARBA" id="ARBA00023015"/>
    </source>
</evidence>
<feature type="domain" description="HTH arsR-type" evidence="5">
    <location>
        <begin position="1"/>
        <end position="95"/>
    </location>
</feature>
<keyword evidence="7" id="KW-1185">Reference proteome</keyword>
<evidence type="ECO:0000313" key="7">
    <source>
        <dbReference type="Proteomes" id="UP000605253"/>
    </source>
</evidence>
<dbReference type="SMART" id="SM00418">
    <property type="entry name" value="HTH_ARSR"/>
    <property type="match status" value="1"/>
</dbReference>
<evidence type="ECO:0000256" key="1">
    <source>
        <dbReference type="ARBA" id="ARBA00022849"/>
    </source>
</evidence>
<keyword evidence="1" id="KW-0059">Arsenical resistance</keyword>
<dbReference type="InterPro" id="IPR011991">
    <property type="entry name" value="ArsR-like_HTH"/>
</dbReference>
<dbReference type="AlphaFoldDB" id="A0A917CVU5"/>
<organism evidence="6 7">
    <name type="scientific">Marinicella pacifica</name>
    <dbReference type="NCBI Taxonomy" id="1171543"/>
    <lineage>
        <taxon>Bacteria</taxon>
        <taxon>Pseudomonadati</taxon>
        <taxon>Pseudomonadota</taxon>
        <taxon>Gammaproteobacteria</taxon>
        <taxon>Lysobacterales</taxon>
        <taxon>Marinicellaceae</taxon>
        <taxon>Marinicella</taxon>
    </lineage>
</organism>
<accession>A0A917CVU5</accession>
<dbReference type="InterPro" id="IPR036390">
    <property type="entry name" value="WH_DNA-bd_sf"/>
</dbReference>
<dbReference type="CDD" id="cd00090">
    <property type="entry name" value="HTH_ARSR"/>
    <property type="match status" value="1"/>
</dbReference>
<dbReference type="InterPro" id="IPR051081">
    <property type="entry name" value="HTH_MetalResp_TranReg"/>
</dbReference>
<dbReference type="SUPFAM" id="SSF46785">
    <property type="entry name" value="Winged helix' DNA-binding domain"/>
    <property type="match status" value="1"/>
</dbReference>
<dbReference type="GO" id="GO:0046685">
    <property type="term" value="P:response to arsenic-containing substance"/>
    <property type="evidence" value="ECO:0007669"/>
    <property type="project" value="UniProtKB-KW"/>
</dbReference>
<reference evidence="6" key="2">
    <citation type="submission" date="2020-09" db="EMBL/GenBank/DDBJ databases">
        <authorList>
            <person name="Sun Q."/>
            <person name="Zhou Y."/>
        </authorList>
    </citation>
    <scope>NUCLEOTIDE SEQUENCE</scope>
    <source>
        <strain evidence="6">CGMCC 1.12181</strain>
    </source>
</reference>
<evidence type="ECO:0000256" key="3">
    <source>
        <dbReference type="ARBA" id="ARBA00023125"/>
    </source>
</evidence>
<dbReference type="RefSeq" id="WP_188365679.1">
    <property type="nucleotide sequence ID" value="NZ_BAABJF010000006.1"/>
</dbReference>
<dbReference type="InterPro" id="IPR001845">
    <property type="entry name" value="HTH_ArsR_DNA-bd_dom"/>
</dbReference>